<name>A0A4Z2I3R4_9TELE</name>
<accession>A0A4Z2I3R4</accession>
<keyword evidence="2" id="KW-1185">Reference proteome</keyword>
<reference evidence="1 2" key="1">
    <citation type="submission" date="2019-03" db="EMBL/GenBank/DDBJ databases">
        <title>First draft genome of Liparis tanakae, snailfish: a comprehensive survey of snailfish specific genes.</title>
        <authorList>
            <person name="Kim W."/>
            <person name="Song I."/>
            <person name="Jeong J.-H."/>
            <person name="Kim D."/>
            <person name="Kim S."/>
            <person name="Ryu S."/>
            <person name="Song J.Y."/>
            <person name="Lee S.K."/>
        </authorList>
    </citation>
    <scope>NUCLEOTIDE SEQUENCE [LARGE SCALE GENOMIC DNA]</scope>
    <source>
        <tissue evidence="1">Muscle</tissue>
    </source>
</reference>
<gene>
    <name evidence="1" type="ORF">EYF80_017236</name>
</gene>
<protein>
    <submittedName>
        <fullName evidence="1">Uncharacterized protein</fullName>
    </submittedName>
</protein>
<proteinExistence type="predicted"/>
<dbReference type="AlphaFoldDB" id="A0A4Z2I3R4"/>
<dbReference type="EMBL" id="SRLO01000136">
    <property type="protein sequence ID" value="TNN72460.1"/>
    <property type="molecule type" value="Genomic_DNA"/>
</dbReference>
<sequence length="92" mass="10085">MPWVASTSASGPGAVLHLTGSEAVPLQGGGHTRLHILTWLRINKHIQHHRCIHNHTNYRPFTHHTAIPMLSVNMQMFSTVALQDEGLCCGVG</sequence>
<evidence type="ECO:0000313" key="1">
    <source>
        <dbReference type="EMBL" id="TNN72460.1"/>
    </source>
</evidence>
<organism evidence="1 2">
    <name type="scientific">Liparis tanakae</name>
    <name type="common">Tanaka's snailfish</name>
    <dbReference type="NCBI Taxonomy" id="230148"/>
    <lineage>
        <taxon>Eukaryota</taxon>
        <taxon>Metazoa</taxon>
        <taxon>Chordata</taxon>
        <taxon>Craniata</taxon>
        <taxon>Vertebrata</taxon>
        <taxon>Euteleostomi</taxon>
        <taxon>Actinopterygii</taxon>
        <taxon>Neopterygii</taxon>
        <taxon>Teleostei</taxon>
        <taxon>Neoteleostei</taxon>
        <taxon>Acanthomorphata</taxon>
        <taxon>Eupercaria</taxon>
        <taxon>Perciformes</taxon>
        <taxon>Cottioidei</taxon>
        <taxon>Cottales</taxon>
        <taxon>Liparidae</taxon>
        <taxon>Liparis</taxon>
    </lineage>
</organism>
<dbReference type="Proteomes" id="UP000314294">
    <property type="component" value="Unassembled WGS sequence"/>
</dbReference>
<evidence type="ECO:0000313" key="2">
    <source>
        <dbReference type="Proteomes" id="UP000314294"/>
    </source>
</evidence>
<comment type="caution">
    <text evidence="1">The sequence shown here is derived from an EMBL/GenBank/DDBJ whole genome shotgun (WGS) entry which is preliminary data.</text>
</comment>